<dbReference type="Gene3D" id="1.20.140.10">
    <property type="entry name" value="Butyryl-CoA Dehydrogenase, subunit A, domain 3"/>
    <property type="match status" value="1"/>
</dbReference>
<dbReference type="InterPro" id="IPR036250">
    <property type="entry name" value="AcylCo_DH-like_C"/>
</dbReference>
<evidence type="ECO:0000256" key="1">
    <source>
        <dbReference type="ARBA" id="ARBA00023002"/>
    </source>
</evidence>
<dbReference type="Gene3D" id="2.40.110.10">
    <property type="entry name" value="Butyryl-CoA Dehydrogenase, subunit A, domain 2"/>
    <property type="match status" value="1"/>
</dbReference>
<keyword evidence="2" id="KW-0812">Transmembrane</keyword>
<gene>
    <name evidence="4" type="ORF">EPA93_02015</name>
</gene>
<dbReference type="Pfam" id="PF08028">
    <property type="entry name" value="Acyl-CoA_dh_2"/>
    <property type="match status" value="1"/>
</dbReference>
<dbReference type="InterPro" id="IPR009100">
    <property type="entry name" value="AcylCoA_DH/oxidase_NM_dom_sf"/>
</dbReference>
<dbReference type="SUPFAM" id="SSF47203">
    <property type="entry name" value="Acyl-CoA dehydrogenase C-terminal domain-like"/>
    <property type="match status" value="1"/>
</dbReference>
<reference evidence="4 5" key="1">
    <citation type="submission" date="2019-01" db="EMBL/GenBank/DDBJ databases">
        <title>Ktedonosporobacter rubrisoli SCAWS-G2.</title>
        <authorList>
            <person name="Huang Y."/>
            <person name="Yan B."/>
        </authorList>
    </citation>
    <scope>NUCLEOTIDE SEQUENCE [LARGE SCALE GENOMIC DNA]</scope>
    <source>
        <strain evidence="4 5">SCAWS-G2</strain>
    </source>
</reference>
<sequence length="402" mass="43337">MTFHNYTFPSELLQLVLKSAELRKQFAQTSASVDKRGEDPAENLELIWRSGLNALSVPQAYGGLSNGLVGFAFEALTETIINIAAGEGSTGQIYFVQALLARQLFSPYIDLPETTRQQLAHEILHENVRLVSSNAEAGSQAPAISHPVAGGIVLRGTKTFNTASGGARYAVVGHRLEGAEGFHIALVRLDDPSVHLHNDWDNMGQRATVSQTITYDDVFVPDGWHAPLSSHVQALLGVMGFVMHGALLLGIGLGGFDAALNYVQTKQRVVSSGAKLTSEDPLLRLRVGDLSIVLAAAQALLREAARAVEAFADGDDVSALLIHASRAKVASIEAALKVTNDLFEIIGARGTASSYRFDRYWRDARTFSVALPTDLRRLAVGEYELNGQALAMNFAQAFQGRI</sequence>
<keyword evidence="2" id="KW-0472">Membrane</keyword>
<proteinExistence type="predicted"/>
<dbReference type="EMBL" id="CP035758">
    <property type="protein sequence ID" value="QBD74833.1"/>
    <property type="molecule type" value="Genomic_DNA"/>
</dbReference>
<dbReference type="Proteomes" id="UP000290365">
    <property type="component" value="Chromosome"/>
</dbReference>
<evidence type="ECO:0000313" key="4">
    <source>
        <dbReference type="EMBL" id="QBD74833.1"/>
    </source>
</evidence>
<feature type="transmembrane region" description="Helical" evidence="2">
    <location>
        <begin position="234"/>
        <end position="256"/>
    </location>
</feature>
<keyword evidence="1" id="KW-0560">Oxidoreductase</keyword>
<dbReference type="AlphaFoldDB" id="A0A4P6JIL8"/>
<evidence type="ECO:0000259" key="3">
    <source>
        <dbReference type="Pfam" id="PF08028"/>
    </source>
</evidence>
<dbReference type="PANTHER" id="PTHR43884:SF12">
    <property type="entry name" value="ISOVALERYL-COA DEHYDROGENASE, MITOCHONDRIAL-RELATED"/>
    <property type="match status" value="1"/>
</dbReference>
<dbReference type="GO" id="GO:0006552">
    <property type="term" value="P:L-leucine catabolic process"/>
    <property type="evidence" value="ECO:0007669"/>
    <property type="project" value="TreeGrafter"/>
</dbReference>
<name>A0A4P6JIL8_KTERU</name>
<dbReference type="PIRSF" id="PIRSF016578">
    <property type="entry name" value="HsaA"/>
    <property type="match status" value="1"/>
</dbReference>
<dbReference type="RefSeq" id="WP_129885432.1">
    <property type="nucleotide sequence ID" value="NZ_CP035758.1"/>
</dbReference>
<evidence type="ECO:0000256" key="2">
    <source>
        <dbReference type="SAM" id="Phobius"/>
    </source>
</evidence>
<feature type="domain" description="Acyl-CoA dehydrogenase C-terminal" evidence="3">
    <location>
        <begin position="243"/>
        <end position="367"/>
    </location>
</feature>
<dbReference type="InterPro" id="IPR013107">
    <property type="entry name" value="Acyl-CoA_DH_C"/>
</dbReference>
<organism evidence="4 5">
    <name type="scientific">Ktedonosporobacter rubrisoli</name>
    <dbReference type="NCBI Taxonomy" id="2509675"/>
    <lineage>
        <taxon>Bacteria</taxon>
        <taxon>Bacillati</taxon>
        <taxon>Chloroflexota</taxon>
        <taxon>Ktedonobacteria</taxon>
        <taxon>Ktedonobacterales</taxon>
        <taxon>Ktedonosporobacteraceae</taxon>
        <taxon>Ktedonosporobacter</taxon>
    </lineage>
</organism>
<dbReference type="GO" id="GO:0050660">
    <property type="term" value="F:flavin adenine dinucleotide binding"/>
    <property type="evidence" value="ECO:0007669"/>
    <property type="project" value="InterPro"/>
</dbReference>
<keyword evidence="2" id="KW-1133">Transmembrane helix</keyword>
<dbReference type="KEGG" id="kbs:EPA93_02015"/>
<dbReference type="OrthoDB" id="571684at2"/>
<evidence type="ECO:0000313" key="5">
    <source>
        <dbReference type="Proteomes" id="UP000290365"/>
    </source>
</evidence>
<dbReference type="InterPro" id="IPR037069">
    <property type="entry name" value="AcylCoA_DH/ox_N_sf"/>
</dbReference>
<accession>A0A4P6JIL8</accession>
<dbReference type="Gene3D" id="1.10.540.10">
    <property type="entry name" value="Acyl-CoA dehydrogenase/oxidase, N-terminal domain"/>
    <property type="match status" value="1"/>
</dbReference>
<dbReference type="PANTHER" id="PTHR43884">
    <property type="entry name" value="ACYL-COA DEHYDROGENASE"/>
    <property type="match status" value="1"/>
</dbReference>
<dbReference type="InterPro" id="IPR046373">
    <property type="entry name" value="Acyl-CoA_Oxase/DH_mid-dom_sf"/>
</dbReference>
<keyword evidence="5" id="KW-1185">Reference proteome</keyword>
<dbReference type="GO" id="GO:0008470">
    <property type="term" value="F:3-methylbutanoyl-CoA dehydrogenase activity"/>
    <property type="evidence" value="ECO:0007669"/>
    <property type="project" value="TreeGrafter"/>
</dbReference>
<dbReference type="SUPFAM" id="SSF56645">
    <property type="entry name" value="Acyl-CoA dehydrogenase NM domain-like"/>
    <property type="match status" value="1"/>
</dbReference>
<protein>
    <submittedName>
        <fullName evidence="4">Desulfurization protein</fullName>
    </submittedName>
</protein>